<keyword evidence="2" id="KW-0808">Transferase</keyword>
<evidence type="ECO:0000256" key="4">
    <source>
        <dbReference type="SAM" id="MobiDB-lite"/>
    </source>
</evidence>
<dbReference type="InterPro" id="IPR012893">
    <property type="entry name" value="HipA-like_C"/>
</dbReference>
<gene>
    <name evidence="7" type="ORF">MalAC0309_1444</name>
</gene>
<dbReference type="KEGG" id="malk:MalAC0309_1444"/>
<reference evidence="8" key="1">
    <citation type="submission" date="2015-12" db="EMBL/GenBank/DDBJ databases">
        <authorList>
            <person name="Shamseldin A."/>
            <person name="Moawad H."/>
            <person name="Abd El-Rahim W.M."/>
            <person name="Sadowsky M.J."/>
        </authorList>
    </citation>
    <scope>NUCLEOTIDE SEQUENCE [LARGE SCALE GENOMIC DNA]</scope>
    <source>
        <strain evidence="8">JAM AC0309</strain>
    </source>
</reference>
<dbReference type="Pfam" id="PF13657">
    <property type="entry name" value="Couple_hipA"/>
    <property type="match status" value="1"/>
</dbReference>
<dbReference type="Pfam" id="PF07804">
    <property type="entry name" value="HipA_C"/>
    <property type="match status" value="1"/>
</dbReference>
<proteinExistence type="inferred from homology"/>
<evidence type="ECO:0000259" key="5">
    <source>
        <dbReference type="Pfam" id="PF07804"/>
    </source>
</evidence>
<dbReference type="InterPro" id="IPR052028">
    <property type="entry name" value="HipA_Ser/Thr_kinase"/>
</dbReference>
<dbReference type="InterPro" id="IPR017508">
    <property type="entry name" value="HipA_N1"/>
</dbReference>
<evidence type="ECO:0000313" key="7">
    <source>
        <dbReference type="EMBL" id="BAU32297.1"/>
    </source>
</evidence>
<sequence length="457" mass="50447">MTAVRVYIDGIDDAPVFAGTLEPSFMGAHTLAGASFAYSSDYLKHPGSYEISPELPLRTARTYTDESRTMFGAFNDAAPDEWGQRIIDANNAMLRKTDPSRPRRLGAFDYLLGVSDRTRIGSLRFQTAGGTVWLSEDSGVANMHALSKVIAAAERYERNAATDDDVAYLSGIATSPGGARPKANVITDAGRLAIAKLPHSKDGNIDVEAWEAVALTIASKAHLHTPAFTLRRVGPAKSVLITERFDRDDAERRYGYMSAATALGLGEHNQQHRTYVDYADTIATLTSREDLRELYGRIALTVLINNVDDHWRNHGLLRGREGWTLSPVFDVNPSRSTGIITSRPIDDDDDPRARDLRNLFDSRGYFSLTEDEANETLHRVGHAVSQWQKIAEDVGIDRDEIGEMSVAFDEAQLDYALNRPAPDSLAPGRIPTWVPPHTRNGKPVRGHHRNASSKNRP</sequence>
<accession>A0A0U5B8Y2</accession>
<dbReference type="GO" id="GO:0004674">
    <property type="term" value="F:protein serine/threonine kinase activity"/>
    <property type="evidence" value="ECO:0007669"/>
    <property type="project" value="TreeGrafter"/>
</dbReference>
<feature type="domain" description="HipA N-terminal subdomain 1" evidence="6">
    <location>
        <begin position="33"/>
        <end position="92"/>
    </location>
</feature>
<comment type="similarity">
    <text evidence="1">Belongs to the HipA Ser/Thr kinase family.</text>
</comment>
<evidence type="ECO:0000313" key="8">
    <source>
        <dbReference type="Proteomes" id="UP000218965"/>
    </source>
</evidence>
<evidence type="ECO:0000256" key="3">
    <source>
        <dbReference type="ARBA" id="ARBA00022777"/>
    </source>
</evidence>
<dbReference type="OrthoDB" id="3182374at2"/>
<dbReference type="AlphaFoldDB" id="A0A0U5B8Y2"/>
<dbReference type="Proteomes" id="UP000218965">
    <property type="component" value="Chromosome"/>
</dbReference>
<evidence type="ECO:0000256" key="2">
    <source>
        <dbReference type="ARBA" id="ARBA00022679"/>
    </source>
</evidence>
<protein>
    <submittedName>
        <fullName evidence="7">HipA protein</fullName>
    </submittedName>
</protein>
<reference evidence="7 8" key="2">
    <citation type="submission" date="2016-01" db="EMBL/GenBank/DDBJ databases">
        <title>Microcella alkaliphila JAM AC0309 whole genome shotgun sequence.</title>
        <authorList>
            <person name="Kurata A."/>
            <person name="Hirose Y."/>
            <person name="Kishimoto N."/>
            <person name="Kobayashi T."/>
        </authorList>
    </citation>
    <scope>NUCLEOTIDE SEQUENCE [LARGE SCALE GENOMIC DNA]</scope>
    <source>
        <strain evidence="7 8">JAM AC0309</strain>
    </source>
</reference>
<dbReference type="PANTHER" id="PTHR37419">
    <property type="entry name" value="SERINE/THREONINE-PROTEIN KINASE TOXIN HIPA"/>
    <property type="match status" value="1"/>
</dbReference>
<feature type="compositionally biased region" description="Basic residues" evidence="4">
    <location>
        <begin position="439"/>
        <end position="457"/>
    </location>
</feature>
<feature type="domain" description="HipA-like C-terminal" evidence="5">
    <location>
        <begin position="174"/>
        <end position="387"/>
    </location>
</feature>
<name>A0A0U5B8Y2_9MICO</name>
<keyword evidence="3" id="KW-0418">Kinase</keyword>
<evidence type="ECO:0000259" key="6">
    <source>
        <dbReference type="Pfam" id="PF13657"/>
    </source>
</evidence>
<feature type="region of interest" description="Disordered" evidence="4">
    <location>
        <begin position="419"/>
        <end position="457"/>
    </location>
</feature>
<dbReference type="GO" id="GO:0005829">
    <property type="term" value="C:cytosol"/>
    <property type="evidence" value="ECO:0007669"/>
    <property type="project" value="TreeGrafter"/>
</dbReference>
<evidence type="ECO:0000256" key="1">
    <source>
        <dbReference type="ARBA" id="ARBA00010164"/>
    </source>
</evidence>
<organism evidence="7 8">
    <name type="scientific">Microcella alkaliphila</name>
    <dbReference type="NCBI Taxonomy" id="279828"/>
    <lineage>
        <taxon>Bacteria</taxon>
        <taxon>Bacillati</taxon>
        <taxon>Actinomycetota</taxon>
        <taxon>Actinomycetes</taxon>
        <taxon>Micrococcales</taxon>
        <taxon>Microbacteriaceae</taxon>
        <taxon>Microcella</taxon>
    </lineage>
</organism>
<dbReference type="EMBL" id="AP017315">
    <property type="protein sequence ID" value="BAU32297.1"/>
    <property type="molecule type" value="Genomic_DNA"/>
</dbReference>
<dbReference type="PANTHER" id="PTHR37419:SF8">
    <property type="entry name" value="TOXIN YJJJ"/>
    <property type="match status" value="1"/>
</dbReference>